<dbReference type="PRINTS" id="PR00830">
    <property type="entry name" value="ENDOLAPTASE"/>
</dbReference>
<dbReference type="Gene3D" id="3.30.230.10">
    <property type="match status" value="1"/>
</dbReference>
<dbReference type="EMBL" id="CAKJVE010000004">
    <property type="protein sequence ID" value="CAG9705333.1"/>
    <property type="molecule type" value="Genomic_DNA"/>
</dbReference>
<name>A0AA86MN96_9CLOT</name>
<dbReference type="EC" id="3.4.21.53" evidence="2"/>
<keyword evidence="2" id="KW-0720">Serine protease</keyword>
<comment type="caution">
    <text evidence="5">The sequence shown here is derived from an EMBL/GenBank/DDBJ whole genome shotgun (WGS) entry which is preliminary data.</text>
</comment>
<gene>
    <name evidence="5" type="ORF">CNEO_41776</name>
</gene>
<dbReference type="AlphaFoldDB" id="A0AA86MN96"/>
<proteinExistence type="inferred from homology"/>
<evidence type="ECO:0000313" key="5">
    <source>
        <dbReference type="EMBL" id="CAG9705333.1"/>
    </source>
</evidence>
<dbReference type="GO" id="GO:0004176">
    <property type="term" value="F:ATP-dependent peptidase activity"/>
    <property type="evidence" value="ECO:0007669"/>
    <property type="project" value="UniProtKB-UniRule"/>
</dbReference>
<feature type="coiled-coil region" evidence="3">
    <location>
        <begin position="179"/>
        <end position="221"/>
    </location>
</feature>
<protein>
    <recommendedName>
        <fullName evidence="2">endopeptidase La</fullName>
        <ecNumber evidence="2">3.4.21.53</ecNumber>
    </recommendedName>
</protein>
<evidence type="ECO:0000313" key="6">
    <source>
        <dbReference type="Proteomes" id="UP000789738"/>
    </source>
</evidence>
<keyword evidence="3" id="KW-0175">Coiled coil</keyword>
<feature type="active site" evidence="2">
    <location>
        <position position="639"/>
    </location>
</feature>
<organism evidence="5 6">
    <name type="scientific">Clostridium neonatale</name>
    <dbReference type="NCBI Taxonomy" id="137838"/>
    <lineage>
        <taxon>Bacteria</taxon>
        <taxon>Bacillati</taxon>
        <taxon>Bacillota</taxon>
        <taxon>Clostridia</taxon>
        <taxon>Eubacteriales</taxon>
        <taxon>Clostridiaceae</taxon>
        <taxon>Clostridium</taxon>
    </lineage>
</organism>
<dbReference type="GO" id="GO:0005524">
    <property type="term" value="F:ATP binding"/>
    <property type="evidence" value="ECO:0007669"/>
    <property type="project" value="InterPro"/>
</dbReference>
<keyword evidence="1 2" id="KW-0645">Protease</keyword>
<evidence type="ECO:0000256" key="1">
    <source>
        <dbReference type="ARBA" id="ARBA00022670"/>
    </source>
</evidence>
<comment type="similarity">
    <text evidence="2">Belongs to the peptidase S16 family.</text>
</comment>
<keyword evidence="2" id="KW-0378">Hydrolase</keyword>
<sequence>MKKELTPKEIIFCTSCENTMKKLNDDVSSKKYIGFDKIKKALNIKKDGFNIYYVDSFSKEKVEILAEQISEIYKEKEAPKDICYVTNQDSTSPKIIFLKNGKGVLLKDLLEEVKKKYLYDINEFYSSSSIEEKESIIENINEERNNYITKLMQMAKVENFDVKSTSGGFIFIPLKDGGNEMTQEEYDNLEEDTQEVIEKQASKLKIQAEEILEKLKDIENLSIEKLKIIYRDYLKGTMEQYKDDLLLEFLTEDDVYRYLIEMFDCIDDEIVDCYTINLEEDEGKIKEILDKYQVNVIVDNLNIEHPRVIYEDDPSLANLLGNIEYRNHNGEYITDMSLITAGSLVKANEGCLIVRLTSLINSGNGISYYYLKKALMHGRVDYNYSKSYLEMLAIAGLKPAPIPIDVKVILIGDYESFEVLYDKDEDFKRIFPIRIEVERRLHYEEEAQNYIISNIRRKIENDRLLEINNEGIKEIIKFLTRISGSRNKISIDDYYINRVLYLADNNAKMKKKTSIDKEDILEVAYEDEEILKEVMDSYKYRKILITTSGEKIGIVNGLAVVGTEFYSFGKPMRITCIALQGSGNIIDIHKECNMSGSIHEKSISILRGILSALITPYEKLPVDFQLSFEQTYGMIDGDSASVAEIVCILSALSKRPIRQNIAVTGSINQFGEVQPIGGVNEKIEGFHRVCSILDTVDGKGVLIPSSNKNELILKCDVEDDVKNNKFHIYSMDTLEDALRVLIFNEEDTMKSFLKEIEDEISKYKTSKRKNNKNRY</sequence>
<dbReference type="Gene3D" id="3.40.50.300">
    <property type="entry name" value="P-loop containing nucleotide triphosphate hydrolases"/>
    <property type="match status" value="2"/>
</dbReference>
<dbReference type="Proteomes" id="UP000789738">
    <property type="component" value="Unassembled WGS sequence"/>
</dbReference>
<feature type="domain" description="Lon proteolytic" evidence="4">
    <location>
        <begin position="549"/>
        <end position="744"/>
    </location>
</feature>
<dbReference type="Pfam" id="PF05362">
    <property type="entry name" value="Lon_C"/>
    <property type="match status" value="1"/>
</dbReference>
<dbReference type="SUPFAM" id="SSF54211">
    <property type="entry name" value="Ribosomal protein S5 domain 2-like"/>
    <property type="match status" value="1"/>
</dbReference>
<dbReference type="PANTHER" id="PTHR10046">
    <property type="entry name" value="ATP DEPENDENT LON PROTEASE FAMILY MEMBER"/>
    <property type="match status" value="1"/>
</dbReference>
<dbReference type="InterPro" id="IPR008269">
    <property type="entry name" value="Lon_proteolytic"/>
</dbReference>
<dbReference type="GO" id="GO:0004252">
    <property type="term" value="F:serine-type endopeptidase activity"/>
    <property type="evidence" value="ECO:0007669"/>
    <property type="project" value="UniProtKB-UniRule"/>
</dbReference>
<dbReference type="PROSITE" id="PS51786">
    <property type="entry name" value="LON_PROTEOLYTIC"/>
    <property type="match status" value="1"/>
</dbReference>
<dbReference type="InterPro" id="IPR014721">
    <property type="entry name" value="Ribsml_uS5_D2-typ_fold_subgr"/>
</dbReference>
<dbReference type="InterPro" id="IPR027417">
    <property type="entry name" value="P-loop_NTPase"/>
</dbReference>
<dbReference type="InterPro" id="IPR041699">
    <property type="entry name" value="AAA_32"/>
</dbReference>
<evidence type="ECO:0000256" key="2">
    <source>
        <dbReference type="PROSITE-ProRule" id="PRU01122"/>
    </source>
</evidence>
<feature type="active site" evidence="2">
    <location>
        <position position="682"/>
    </location>
</feature>
<dbReference type="RefSeq" id="WP_342350357.1">
    <property type="nucleotide sequence ID" value="NZ_CAKJVE010000004.1"/>
</dbReference>
<reference evidence="5" key="1">
    <citation type="submission" date="2021-10" db="EMBL/GenBank/DDBJ databases">
        <authorList>
            <person name="Mesa V."/>
        </authorList>
    </citation>
    <scope>NUCLEOTIDE SEQUENCE</scope>
    <source>
        <strain evidence="5">CC3_PB</strain>
    </source>
</reference>
<dbReference type="Pfam" id="PF13654">
    <property type="entry name" value="AAA_32"/>
    <property type="match status" value="1"/>
</dbReference>
<dbReference type="InterPro" id="IPR020568">
    <property type="entry name" value="Ribosomal_Su5_D2-typ_SF"/>
</dbReference>
<dbReference type="Gene3D" id="1.10.8.60">
    <property type="match status" value="1"/>
</dbReference>
<comment type="catalytic activity">
    <reaction evidence="2">
        <text>Hydrolysis of proteins in presence of ATP.</text>
        <dbReference type="EC" id="3.4.21.53"/>
    </reaction>
</comment>
<dbReference type="GO" id="GO:0006508">
    <property type="term" value="P:proteolysis"/>
    <property type="evidence" value="ECO:0007669"/>
    <property type="project" value="UniProtKB-KW"/>
</dbReference>
<dbReference type="InterPro" id="IPR027065">
    <property type="entry name" value="Lon_Prtase"/>
</dbReference>
<dbReference type="GO" id="GO:0030163">
    <property type="term" value="P:protein catabolic process"/>
    <property type="evidence" value="ECO:0007669"/>
    <property type="project" value="InterPro"/>
</dbReference>
<evidence type="ECO:0000259" key="4">
    <source>
        <dbReference type="PROSITE" id="PS51786"/>
    </source>
</evidence>
<accession>A0AA86MN96</accession>
<evidence type="ECO:0000256" key="3">
    <source>
        <dbReference type="SAM" id="Coils"/>
    </source>
</evidence>